<accession>A0A450TCT9</accession>
<reference evidence="1" key="1">
    <citation type="submission" date="2019-02" db="EMBL/GenBank/DDBJ databases">
        <authorList>
            <person name="Gruber-Vodicka R. H."/>
            <person name="Seah K. B. B."/>
        </authorList>
    </citation>
    <scope>NUCLEOTIDE SEQUENCE</scope>
    <source>
        <strain evidence="1">BECK_DK47</strain>
    </source>
</reference>
<dbReference type="AlphaFoldDB" id="A0A450TCT9"/>
<evidence type="ECO:0000313" key="1">
    <source>
        <dbReference type="EMBL" id="VFJ64697.1"/>
    </source>
</evidence>
<gene>
    <name evidence="1" type="ORF">BECKDK2373B_GA0170837_11397</name>
</gene>
<proteinExistence type="predicted"/>
<dbReference type="EMBL" id="CAADEX010000139">
    <property type="protein sequence ID" value="VFJ64697.1"/>
    <property type="molecule type" value="Genomic_DNA"/>
</dbReference>
<name>A0A450TCT9_9GAMM</name>
<sequence length="82" mass="9250">MTISHHKTEFVFHLFERDIELWLRRVASLCRHPVDDLSDFRDVGGTLVKQQSITETQKDGNAIAGRTTFLLTPIPSLISGGQ</sequence>
<organism evidence="1">
    <name type="scientific">Candidatus Kentrum sp. DK</name>
    <dbReference type="NCBI Taxonomy" id="2126562"/>
    <lineage>
        <taxon>Bacteria</taxon>
        <taxon>Pseudomonadati</taxon>
        <taxon>Pseudomonadota</taxon>
        <taxon>Gammaproteobacteria</taxon>
        <taxon>Candidatus Kentrum</taxon>
    </lineage>
</organism>
<protein>
    <submittedName>
        <fullName evidence="1">Uncharacterized protein</fullName>
    </submittedName>
</protein>